<proteinExistence type="predicted"/>
<dbReference type="CDD" id="cd06142">
    <property type="entry name" value="RNaseD_exo"/>
    <property type="match status" value="1"/>
</dbReference>
<protein>
    <submittedName>
        <fullName evidence="2">Ribonuclease D</fullName>
    </submittedName>
</protein>
<dbReference type="InterPro" id="IPR010997">
    <property type="entry name" value="HRDC-like_sf"/>
</dbReference>
<sequence>MFQFIQQQQDLAVLLKQMEQCSVYALDTEFIKVDTLYPKLGFCQINLNGQILLLDGAALDLGNFWPKIFAAQQNIFHACGEDIDLIYHYADQKPLNNVFDTQVALAFLGHGLQVSYQNALKTCLNIEIEKDQTRSDWLARPLTQEQMCYAANDVIYLSKLADALKTDLKAKGLYQYVLEDCQNLTKEIAMETPLAELYTDIGNYRHSRRELMQLQQLSIWREQITKALNQPRSFILRNSTMIDLVEKNPRNNFQLARIKDIRPHIVREHGKMILDLLKFLPPEEEWPLRMAKPIKSNSKEVAPKIDALIESVVLQTGIPKEVLLRKKWMNAIYEHVVFKLDEQSLPSYLMGWRYDLLTQPLISLLREDIEYLATQMKVAR</sequence>
<dbReference type="GO" id="GO:0000166">
    <property type="term" value="F:nucleotide binding"/>
    <property type="evidence" value="ECO:0007669"/>
    <property type="project" value="InterPro"/>
</dbReference>
<dbReference type="PANTHER" id="PTHR47649:SF1">
    <property type="entry name" value="RIBONUCLEASE D"/>
    <property type="match status" value="1"/>
</dbReference>
<dbReference type="Gene3D" id="1.10.150.80">
    <property type="entry name" value="HRDC domain"/>
    <property type="match status" value="2"/>
</dbReference>
<evidence type="ECO:0000313" key="2">
    <source>
        <dbReference type="EMBL" id="EOR07584.1"/>
    </source>
</evidence>
<gene>
    <name evidence="2" type="ORF">F896_01957</name>
</gene>
<dbReference type="InterPro" id="IPR002121">
    <property type="entry name" value="HRDC_dom"/>
</dbReference>
<dbReference type="Proteomes" id="UP000016203">
    <property type="component" value="Unassembled WGS sequence"/>
</dbReference>
<comment type="caution">
    <text evidence="2">The sequence shown here is derived from an EMBL/GenBank/DDBJ whole genome shotgun (WGS) entry which is preliminary data.</text>
</comment>
<feature type="domain" description="HRDC" evidence="1">
    <location>
        <begin position="207"/>
        <end position="287"/>
    </location>
</feature>
<dbReference type="GO" id="GO:0006139">
    <property type="term" value="P:nucleobase-containing compound metabolic process"/>
    <property type="evidence" value="ECO:0007669"/>
    <property type="project" value="InterPro"/>
</dbReference>
<dbReference type="OrthoDB" id="9800549at2"/>
<accession>R9AZ97</accession>
<dbReference type="GO" id="GO:0003676">
    <property type="term" value="F:nucleic acid binding"/>
    <property type="evidence" value="ECO:0007669"/>
    <property type="project" value="InterPro"/>
</dbReference>
<dbReference type="SUPFAM" id="SSF53098">
    <property type="entry name" value="Ribonuclease H-like"/>
    <property type="match status" value="1"/>
</dbReference>
<dbReference type="InterPro" id="IPR051086">
    <property type="entry name" value="RNase_D-like"/>
</dbReference>
<dbReference type="PATRIC" id="fig|1217699.3.peg.1899"/>
<name>R9AZ97_9GAMM</name>
<dbReference type="PANTHER" id="PTHR47649">
    <property type="entry name" value="RIBONUCLEASE D"/>
    <property type="match status" value="1"/>
</dbReference>
<dbReference type="InterPro" id="IPR002562">
    <property type="entry name" value="3'-5'_exonuclease_dom"/>
</dbReference>
<dbReference type="SMART" id="SM00341">
    <property type="entry name" value="HRDC"/>
    <property type="match status" value="1"/>
</dbReference>
<dbReference type="RefSeq" id="WP_016163648.1">
    <property type="nucleotide sequence ID" value="NZ_KE007347.1"/>
</dbReference>
<dbReference type="PROSITE" id="PS50967">
    <property type="entry name" value="HRDC"/>
    <property type="match status" value="1"/>
</dbReference>
<dbReference type="EMBL" id="AQFL01000012">
    <property type="protein sequence ID" value="EOR07584.1"/>
    <property type="molecule type" value="Genomic_DNA"/>
</dbReference>
<reference evidence="2 3" key="1">
    <citation type="submission" date="2013-03" db="EMBL/GenBank/DDBJ databases">
        <title>The Genome Sequence of Acinetobacter sp. CIP 110321.</title>
        <authorList>
            <consortium name="The Broad Institute Genome Sequencing Platform"/>
            <consortium name="The Broad Institute Genome Sequencing Center for Infectious Disease"/>
            <person name="Cerqueira G."/>
            <person name="Feldgarden M."/>
            <person name="Courvalin P."/>
            <person name="Perichon B."/>
            <person name="Grillot-Courvalin C."/>
            <person name="Clermont D."/>
            <person name="Rocha E."/>
            <person name="Yoon E.-J."/>
            <person name="Nemec A."/>
            <person name="Walker B."/>
            <person name="Young S.K."/>
            <person name="Zeng Q."/>
            <person name="Gargeya S."/>
            <person name="Fitzgerald M."/>
            <person name="Haas B."/>
            <person name="Abouelleil A."/>
            <person name="Alvarado L."/>
            <person name="Arachchi H.M."/>
            <person name="Berlin A.M."/>
            <person name="Chapman S.B."/>
            <person name="Dewar J."/>
            <person name="Goldberg J."/>
            <person name="Griggs A."/>
            <person name="Gujja S."/>
            <person name="Hansen M."/>
            <person name="Howarth C."/>
            <person name="Imamovic A."/>
            <person name="Larimer J."/>
            <person name="McCowan C."/>
            <person name="Murphy C."/>
            <person name="Neiman D."/>
            <person name="Pearson M."/>
            <person name="Priest M."/>
            <person name="Roberts A."/>
            <person name="Saif S."/>
            <person name="Shea T."/>
            <person name="Sisk P."/>
            <person name="Sykes S."/>
            <person name="Wortman J."/>
            <person name="Nusbaum C."/>
            <person name="Birren B."/>
        </authorList>
    </citation>
    <scope>NUCLEOTIDE SEQUENCE [LARGE SCALE GENOMIC DNA]</scope>
    <source>
        <strain evidence="2 3">CIP 110321</strain>
    </source>
</reference>
<dbReference type="InterPro" id="IPR044876">
    <property type="entry name" value="HRDC_dom_sf"/>
</dbReference>
<dbReference type="HOGENOM" id="CLU_042387_0_0_6"/>
<dbReference type="AlphaFoldDB" id="R9AZ97"/>
<dbReference type="GO" id="GO:0008408">
    <property type="term" value="F:3'-5' exonuclease activity"/>
    <property type="evidence" value="ECO:0007669"/>
    <property type="project" value="InterPro"/>
</dbReference>
<dbReference type="SUPFAM" id="SSF47819">
    <property type="entry name" value="HRDC-like"/>
    <property type="match status" value="2"/>
</dbReference>
<evidence type="ECO:0000313" key="3">
    <source>
        <dbReference type="Proteomes" id="UP000016203"/>
    </source>
</evidence>
<dbReference type="Pfam" id="PF01612">
    <property type="entry name" value="DNA_pol_A_exo1"/>
    <property type="match status" value="1"/>
</dbReference>
<dbReference type="Gene3D" id="3.30.420.10">
    <property type="entry name" value="Ribonuclease H-like superfamily/Ribonuclease H"/>
    <property type="match status" value="1"/>
</dbReference>
<dbReference type="InterPro" id="IPR036397">
    <property type="entry name" value="RNaseH_sf"/>
</dbReference>
<dbReference type="Pfam" id="PF00570">
    <property type="entry name" value="HRDC"/>
    <property type="match status" value="1"/>
</dbReference>
<dbReference type="InterPro" id="IPR012337">
    <property type="entry name" value="RNaseH-like_sf"/>
</dbReference>
<organism evidence="2 3">
    <name type="scientific">Acinetobacter genomosp. 15BJ</name>
    <dbReference type="NCBI Taxonomy" id="106651"/>
    <lineage>
        <taxon>Bacteria</taxon>
        <taxon>Pseudomonadati</taxon>
        <taxon>Pseudomonadota</taxon>
        <taxon>Gammaproteobacteria</taxon>
        <taxon>Moraxellales</taxon>
        <taxon>Moraxellaceae</taxon>
        <taxon>Acinetobacter</taxon>
    </lineage>
</organism>
<evidence type="ECO:0000259" key="1">
    <source>
        <dbReference type="PROSITE" id="PS50967"/>
    </source>
</evidence>
<dbReference type="SMART" id="SM00474">
    <property type="entry name" value="35EXOc"/>
    <property type="match status" value="1"/>
</dbReference>